<organism evidence="1 2">
    <name type="scientific">Ceratocystis fimbriata CBS 114723</name>
    <dbReference type="NCBI Taxonomy" id="1035309"/>
    <lineage>
        <taxon>Eukaryota</taxon>
        <taxon>Fungi</taxon>
        <taxon>Dikarya</taxon>
        <taxon>Ascomycota</taxon>
        <taxon>Pezizomycotina</taxon>
        <taxon>Sordariomycetes</taxon>
        <taxon>Hypocreomycetidae</taxon>
        <taxon>Microascales</taxon>
        <taxon>Ceratocystidaceae</taxon>
        <taxon>Ceratocystis</taxon>
    </lineage>
</organism>
<dbReference type="EMBL" id="APWK03000070">
    <property type="protein sequence ID" value="PHH52350.1"/>
    <property type="molecule type" value="Genomic_DNA"/>
</dbReference>
<evidence type="ECO:0000313" key="1">
    <source>
        <dbReference type="EMBL" id="PHH52350.1"/>
    </source>
</evidence>
<name>A0A2C5X2Z4_9PEZI</name>
<sequence>MIGCRFCLFVAIDVVPAKPGYTCTIRAVEEKEEISENKEMRDYGPPALLSAFATYFITVITPLSRRSLYPHDTCHGTSGRQLCE</sequence>
<dbReference type="Proteomes" id="UP000222788">
    <property type="component" value="Unassembled WGS sequence"/>
</dbReference>
<reference evidence="1 2" key="1">
    <citation type="journal article" date="2013" name="Fungal Biol.">
        <title>Analysis of microsatellite markers in the genome of the plant pathogen Ceratocystis fimbriata.</title>
        <authorList>
            <person name="Simpson M.C."/>
            <person name="Wilken P.M."/>
            <person name="Coetzee M.P."/>
            <person name="Wingfield M.J."/>
            <person name="Wingfield B.D."/>
        </authorList>
    </citation>
    <scope>NUCLEOTIDE SEQUENCE [LARGE SCALE GENOMIC DNA]</scope>
    <source>
        <strain evidence="1 2">CBS 114723</strain>
    </source>
</reference>
<protein>
    <submittedName>
        <fullName evidence="1">Uncharacterized protein</fullName>
    </submittedName>
</protein>
<reference evidence="1 2" key="2">
    <citation type="journal article" date="2013" name="IMA Fungus">
        <title>IMA Genome-F 1: Ceratocystis fimbriata: Draft nuclear genome sequence for the plant pathogen, Ceratocystis fimbriata.</title>
        <authorList>
            <person name="Wilken P.M."/>
            <person name="Steenkamp E.T."/>
            <person name="Wingfield M.J."/>
            <person name="de Beer Z.W."/>
            <person name="Wingfield B.D."/>
        </authorList>
    </citation>
    <scope>NUCLEOTIDE SEQUENCE [LARGE SCALE GENOMIC DNA]</scope>
    <source>
        <strain evidence="1 2">CBS 114723</strain>
    </source>
</reference>
<proteinExistence type="predicted"/>
<evidence type="ECO:0000313" key="2">
    <source>
        <dbReference type="Proteomes" id="UP000222788"/>
    </source>
</evidence>
<keyword evidence="2" id="KW-1185">Reference proteome</keyword>
<dbReference type="AlphaFoldDB" id="A0A2C5X2Z4"/>
<comment type="caution">
    <text evidence="1">The sequence shown here is derived from an EMBL/GenBank/DDBJ whole genome shotgun (WGS) entry which is preliminary data.</text>
</comment>
<gene>
    <name evidence="1" type="ORF">CFIMG_004616RAa</name>
</gene>
<accession>A0A2C5X2Z4</accession>